<reference evidence="1 2" key="1">
    <citation type="journal article" date="2024" name="Commun. Biol.">
        <title>Comparative genomic analysis of thermophilic fungi reveals convergent evolutionary adaptations and gene losses.</title>
        <authorList>
            <person name="Steindorff A.S."/>
            <person name="Aguilar-Pontes M.V."/>
            <person name="Robinson A.J."/>
            <person name="Andreopoulos B."/>
            <person name="LaButti K."/>
            <person name="Kuo A."/>
            <person name="Mondo S."/>
            <person name="Riley R."/>
            <person name="Otillar R."/>
            <person name="Haridas S."/>
            <person name="Lipzen A."/>
            <person name="Grimwood J."/>
            <person name="Schmutz J."/>
            <person name="Clum A."/>
            <person name="Reid I.D."/>
            <person name="Moisan M.C."/>
            <person name="Butler G."/>
            <person name="Nguyen T.T.M."/>
            <person name="Dewar K."/>
            <person name="Conant G."/>
            <person name="Drula E."/>
            <person name="Henrissat B."/>
            <person name="Hansel C."/>
            <person name="Singer S."/>
            <person name="Hutchinson M.I."/>
            <person name="de Vries R.P."/>
            <person name="Natvig D.O."/>
            <person name="Powell A.J."/>
            <person name="Tsang A."/>
            <person name="Grigoriev I.V."/>
        </authorList>
    </citation>
    <scope>NUCLEOTIDE SEQUENCE [LARGE SCALE GENOMIC DNA]</scope>
    <source>
        <strain evidence="1 2">ATCC 24622</strain>
    </source>
</reference>
<keyword evidence="2" id="KW-1185">Reference proteome</keyword>
<organism evidence="1 2">
    <name type="scientific">Phialemonium thermophilum</name>
    <dbReference type="NCBI Taxonomy" id="223376"/>
    <lineage>
        <taxon>Eukaryota</taxon>
        <taxon>Fungi</taxon>
        <taxon>Dikarya</taxon>
        <taxon>Ascomycota</taxon>
        <taxon>Pezizomycotina</taxon>
        <taxon>Sordariomycetes</taxon>
        <taxon>Sordariomycetidae</taxon>
        <taxon>Cephalothecales</taxon>
        <taxon>Cephalothecaceae</taxon>
        <taxon>Phialemonium</taxon>
    </lineage>
</organism>
<accession>A0ABR3XQ02</accession>
<gene>
    <name evidence="1" type="ORF">VTK73DRAFT_8191</name>
</gene>
<dbReference type="Proteomes" id="UP001586593">
    <property type="component" value="Unassembled WGS sequence"/>
</dbReference>
<evidence type="ECO:0000313" key="1">
    <source>
        <dbReference type="EMBL" id="KAL1878056.1"/>
    </source>
</evidence>
<name>A0ABR3XQ02_9PEZI</name>
<protein>
    <submittedName>
        <fullName evidence="1">Uncharacterized protein</fullName>
    </submittedName>
</protein>
<evidence type="ECO:0000313" key="2">
    <source>
        <dbReference type="Proteomes" id="UP001586593"/>
    </source>
</evidence>
<sequence>MRRAEGFGWWRVTFSESKTEQVRVSNLDQERWLLAVALYPHGSLIIFKGTVSWRKAVSHGTTGLVLSLCSLYINVRHLVYSRPQYPSYCYPNVNANPMQTCVHR</sequence>
<dbReference type="EMBL" id="JAZHXJ010000058">
    <property type="protein sequence ID" value="KAL1878056.1"/>
    <property type="molecule type" value="Genomic_DNA"/>
</dbReference>
<proteinExistence type="predicted"/>
<comment type="caution">
    <text evidence="1">The sequence shown here is derived from an EMBL/GenBank/DDBJ whole genome shotgun (WGS) entry which is preliminary data.</text>
</comment>